<sequence length="343" mass="36726">MHQPYPGPPPKKGGALKWILGGIALLAIIALTVVLTITLSGHDNNGNGSAGGNTASGSDAEFASANDTGPITIITEDPSCAAWSPVVNTLSDNSKRNGWSERNASVPASAWSPEQRRQFQEVGDAMRAATDQVEPLIKVTTHRVMCQLYEQFIAYTSAYVDKIPTYTEPDNALARTSAQASNTLTAICDAITYRSAASRAPLVPAAPSPANVAAVSGASNPERFLTSPDPVCPDWVAAADQFESDTADWRQVTNVNIPISEWTPEQKAATDAVLPLMRQSADTMENLGQRSENPVFHDFAQLAAQYRRAYAQALPTYSKADRYLYDVGIIPVGMIRRACEAAG</sequence>
<comment type="caution">
    <text evidence="3">The sequence shown here is derived from an EMBL/GenBank/DDBJ whole genome shotgun (WGS) entry which is preliminary data.</text>
</comment>
<name>A0ABS6KHE4_9MYCO</name>
<reference evidence="3 4" key="1">
    <citation type="journal article" date="2021" name="Sci. Rep.">
        <title>Phenotypic and genomic hallmarks of a novel, potentially pathogenic rapidly growing Mycobacterium species related to the Mycobacterium fortuitum complex.</title>
        <authorList>
            <person name="Gharbi R."/>
            <person name="Khanna V."/>
            <person name="Frigui W."/>
            <person name="Mhenni B."/>
            <person name="Brosch R."/>
            <person name="Mardassi H."/>
        </authorList>
    </citation>
    <scope>NUCLEOTIDE SEQUENCE [LARGE SCALE GENOMIC DNA]</scope>
    <source>
        <strain evidence="3 4">TNTM28</strain>
    </source>
</reference>
<dbReference type="Proteomes" id="UP000812982">
    <property type="component" value="Unassembled WGS sequence"/>
</dbReference>
<accession>A0ABS6KHE4</accession>
<dbReference type="EMBL" id="VOMB01000004">
    <property type="protein sequence ID" value="MBU9762938.1"/>
    <property type="molecule type" value="Genomic_DNA"/>
</dbReference>
<evidence type="ECO:0000256" key="2">
    <source>
        <dbReference type="SAM" id="Phobius"/>
    </source>
</evidence>
<feature type="region of interest" description="Disordered" evidence="1">
    <location>
        <begin position="94"/>
        <end position="115"/>
    </location>
</feature>
<evidence type="ECO:0000256" key="1">
    <source>
        <dbReference type="SAM" id="MobiDB-lite"/>
    </source>
</evidence>
<keyword evidence="2" id="KW-1133">Transmembrane helix</keyword>
<evidence type="ECO:0000313" key="4">
    <source>
        <dbReference type="Proteomes" id="UP000812982"/>
    </source>
</evidence>
<proteinExistence type="predicted"/>
<keyword evidence="4" id="KW-1185">Reference proteome</keyword>
<keyword evidence="2" id="KW-0472">Membrane</keyword>
<feature type="transmembrane region" description="Helical" evidence="2">
    <location>
        <begin position="18"/>
        <end position="39"/>
    </location>
</feature>
<gene>
    <name evidence="3" type="ORF">FR943_03605</name>
</gene>
<protein>
    <submittedName>
        <fullName evidence="3">Uncharacterized protein</fullName>
    </submittedName>
</protein>
<organism evidence="3 4">
    <name type="scientific">[Mycobacterium] fortunisiensis</name>
    <dbReference type="NCBI Taxonomy" id="2600579"/>
    <lineage>
        <taxon>Bacteria</taxon>
        <taxon>Bacillati</taxon>
        <taxon>Actinomycetota</taxon>
        <taxon>Actinomycetes</taxon>
        <taxon>Mycobacteriales</taxon>
        <taxon>Mycobacteriaceae</taxon>
        <taxon>Mycolicibacterium</taxon>
    </lineage>
</organism>
<keyword evidence="2" id="KW-0812">Transmembrane</keyword>
<evidence type="ECO:0000313" key="3">
    <source>
        <dbReference type="EMBL" id="MBU9762938.1"/>
    </source>
</evidence>
<dbReference type="RefSeq" id="WP_217154940.1">
    <property type="nucleotide sequence ID" value="NZ_VOMB01000004.1"/>
</dbReference>